<feature type="compositionally biased region" description="Basic residues" evidence="7">
    <location>
        <begin position="679"/>
        <end position="697"/>
    </location>
</feature>
<dbReference type="InterPro" id="IPR013704">
    <property type="entry name" value="UPF0313_N"/>
</dbReference>
<comment type="similarity">
    <text evidence="6">Belongs to the UPF0313 family.</text>
</comment>
<feature type="binding site" evidence="6">
    <location>
        <position position="380"/>
    </location>
    <ligand>
        <name>[4Fe-4S] cluster</name>
        <dbReference type="ChEBI" id="CHEBI:49883"/>
        <note>4Fe-4S-S-AdoMet</note>
    </ligand>
</feature>
<dbReference type="SFLD" id="SFLDS00029">
    <property type="entry name" value="Radical_SAM"/>
    <property type="match status" value="1"/>
</dbReference>
<dbReference type="Pfam" id="PF04055">
    <property type="entry name" value="Radical_SAM"/>
    <property type="match status" value="1"/>
</dbReference>
<dbReference type="Pfam" id="PF11842">
    <property type="entry name" value="DUF3362"/>
    <property type="match status" value="1"/>
</dbReference>
<dbReference type="Proteomes" id="UP000838160">
    <property type="component" value="Unassembled WGS sequence"/>
</dbReference>
<organism evidence="9 10">
    <name type="scientific">Vibrio hippocampi</name>
    <dbReference type="NCBI Taxonomy" id="654686"/>
    <lineage>
        <taxon>Bacteria</taxon>
        <taxon>Pseudomonadati</taxon>
        <taxon>Pseudomonadota</taxon>
        <taxon>Gammaproteobacteria</taxon>
        <taxon>Vibrionales</taxon>
        <taxon>Vibrionaceae</taxon>
        <taxon>Vibrio</taxon>
    </lineage>
</organism>
<dbReference type="InterPro" id="IPR007197">
    <property type="entry name" value="rSAM"/>
</dbReference>
<dbReference type="PANTHER" id="PTHR32331">
    <property type="entry name" value="UPF0313 PROTEIN YGIQ"/>
    <property type="match status" value="1"/>
</dbReference>
<dbReference type="SUPFAM" id="SSF102114">
    <property type="entry name" value="Radical SAM enzymes"/>
    <property type="match status" value="1"/>
</dbReference>
<dbReference type="SMART" id="SM00729">
    <property type="entry name" value="Elp3"/>
    <property type="match status" value="1"/>
</dbReference>
<dbReference type="InterPro" id="IPR058240">
    <property type="entry name" value="rSAM_sf"/>
</dbReference>
<reference evidence="9" key="1">
    <citation type="submission" date="2021-12" db="EMBL/GenBank/DDBJ databases">
        <authorList>
            <person name="Rodrigo-Torres L."/>
            <person name="Arahal R. D."/>
            <person name="Lucena T."/>
        </authorList>
    </citation>
    <scope>NUCLEOTIDE SEQUENCE</scope>
    <source>
        <strain evidence="9">CECT 8226</strain>
    </source>
</reference>
<feature type="region of interest" description="Disordered" evidence="7">
    <location>
        <begin position="674"/>
        <end position="789"/>
    </location>
</feature>
<evidence type="ECO:0000313" key="10">
    <source>
        <dbReference type="Proteomes" id="UP000838160"/>
    </source>
</evidence>
<dbReference type="Pfam" id="PF08497">
    <property type="entry name" value="Radical_SAM_N"/>
    <property type="match status" value="1"/>
</dbReference>
<feature type="binding site" evidence="6">
    <location>
        <position position="376"/>
    </location>
    <ligand>
        <name>[4Fe-4S] cluster</name>
        <dbReference type="ChEBI" id="CHEBI:49883"/>
        <note>4Fe-4S-S-AdoMet</note>
    </ligand>
</feature>
<dbReference type="SFLD" id="SFLDG01069">
    <property type="entry name" value="UPF0313"/>
    <property type="match status" value="1"/>
</dbReference>
<feature type="compositionally biased region" description="Polar residues" evidence="7">
    <location>
        <begin position="705"/>
        <end position="734"/>
    </location>
</feature>
<dbReference type="NCBIfam" id="TIGR03904">
    <property type="entry name" value="SAM_YgiQ"/>
    <property type="match status" value="1"/>
</dbReference>
<dbReference type="PROSITE" id="PS01278">
    <property type="entry name" value="MTTASE_RADICAL"/>
    <property type="match status" value="1"/>
</dbReference>
<evidence type="ECO:0000256" key="7">
    <source>
        <dbReference type="SAM" id="MobiDB-lite"/>
    </source>
</evidence>
<dbReference type="RefSeq" id="WP_237484712.1">
    <property type="nucleotide sequence ID" value="NZ_CAKLCM010000002.1"/>
</dbReference>
<evidence type="ECO:0000256" key="2">
    <source>
        <dbReference type="ARBA" id="ARBA00022691"/>
    </source>
</evidence>
<keyword evidence="2 6" id="KW-0949">S-adenosyl-L-methionine</keyword>
<dbReference type="PROSITE" id="PS51918">
    <property type="entry name" value="RADICAL_SAM"/>
    <property type="match status" value="1"/>
</dbReference>
<sequence length="789" mass="88290">MHNSITPIYDYKKHWAECFGVAPFLPTSRKEMEALGWDSCDIIIVTGDAYVDHPSFGMAIIGRLLEAQGFRVGIIAQPDWSNKNDFMTLGQPNLFFGITAGNMDSMINRYTADRKLRHDDAYTPNNEGGKRPDRATLVYSQRCREAYKETPIVLGGIEASLRRIAHYDYWSDKVRRSVLLDAKADILLFGNAERALVDVAHRLAEGESISSLTNIRGTAVNLANEPEGFAIIDSSRIEKPGKAFVPTNPYQVEENCDTKVEQPKAAPITVQPSRHDAERTAVRLPPFEKLNNDRILYAHASRVMHLETNPYSGRALIQRHGNRELWVNRAPIPLTTEEMDYVFGLPFARVPHPKYGKSKIPAYDMIKTSVNIMRGCFGGCSFCSITEHEGRIIQNRSQESILNELEEIRDKVPGFTGTISDLGGPTANMYRLGCSDPKAEINCRRPSCVFPGICNKLNTDHKHTIDLYRAARKVDGIKKVMIASGVRYDLAIESPEYVKELVTHHVGGYLKIAPEHTEKGPLDLMMKPGMGAYDRFKEMFEKYSEQAGKKQYLIPYFISAHPGTEDEDMLNLALWLKRNNYECDQVQNFYPSPMCNATSMYYSETNPLKRVKYKKREDVPVAKGERQRRLHKALLRYHDPANWPLIREALTSMGKSYLIGDKASCLVPAEDLQAQTPAQRRKSGRHGANRFATKHTKGQPDIRTDGQQQNKGNSSPQSRNGNNTAQGKANSHKPNQGKAGQGNQSPGKHSSGKQGSGKQSSGKQGTGKPRAGKQGSGKPSSTRRKQRAH</sequence>
<evidence type="ECO:0000256" key="5">
    <source>
        <dbReference type="ARBA" id="ARBA00023014"/>
    </source>
</evidence>
<feature type="compositionally biased region" description="Low complexity" evidence="7">
    <location>
        <begin position="744"/>
        <end position="768"/>
    </location>
</feature>
<feature type="binding site" evidence="6">
    <location>
        <position position="383"/>
    </location>
    <ligand>
        <name>[4Fe-4S] cluster</name>
        <dbReference type="ChEBI" id="CHEBI:49883"/>
        <note>4Fe-4S-S-AdoMet</note>
    </ligand>
</feature>
<dbReference type="Gene3D" id="3.80.30.20">
    <property type="entry name" value="tm_1862 like domain"/>
    <property type="match status" value="1"/>
</dbReference>
<dbReference type="SFLD" id="SFLDG01082">
    <property type="entry name" value="B12-binding_domain_containing"/>
    <property type="match status" value="1"/>
</dbReference>
<keyword evidence="5 6" id="KW-0411">Iron-sulfur</keyword>
<evidence type="ECO:0000259" key="8">
    <source>
        <dbReference type="PROSITE" id="PS51918"/>
    </source>
</evidence>
<accession>A0ABN8DI69</accession>
<dbReference type="HAMAP" id="MF_01251">
    <property type="entry name" value="UPF0313"/>
    <property type="match status" value="1"/>
</dbReference>
<proteinExistence type="inferred from homology"/>
<feature type="domain" description="Radical SAM core" evidence="8">
    <location>
        <begin position="362"/>
        <end position="628"/>
    </location>
</feature>
<name>A0ABN8DI69_9VIBR</name>
<comment type="cofactor">
    <cofactor evidence="6">
        <name>[4Fe-4S] cluster</name>
        <dbReference type="ChEBI" id="CHEBI:49883"/>
    </cofactor>
    <text evidence="6">Binds 1 [4Fe-4S] cluster. The cluster is coordinated with 3 cysteines and an exchangeable S-adenosyl-L-methionine.</text>
</comment>
<dbReference type="EMBL" id="CAKLCM010000002">
    <property type="protein sequence ID" value="CAH0526411.1"/>
    <property type="molecule type" value="Genomic_DNA"/>
</dbReference>
<keyword evidence="3 6" id="KW-0479">Metal-binding</keyword>
<keyword evidence="4 6" id="KW-0408">Iron</keyword>
<dbReference type="InterPro" id="IPR006638">
    <property type="entry name" value="Elp3/MiaA/NifB-like_rSAM"/>
</dbReference>
<evidence type="ECO:0000256" key="3">
    <source>
        <dbReference type="ARBA" id="ARBA00022723"/>
    </source>
</evidence>
<keyword evidence="10" id="KW-1185">Reference proteome</keyword>
<keyword evidence="1 6" id="KW-0004">4Fe-4S</keyword>
<evidence type="ECO:0000256" key="4">
    <source>
        <dbReference type="ARBA" id="ARBA00023004"/>
    </source>
</evidence>
<dbReference type="InterPro" id="IPR024560">
    <property type="entry name" value="UPF0313_C"/>
</dbReference>
<evidence type="ECO:0000313" key="9">
    <source>
        <dbReference type="EMBL" id="CAH0526411.1"/>
    </source>
</evidence>
<comment type="caution">
    <text evidence="9">The sequence shown here is derived from an EMBL/GenBank/DDBJ whole genome shotgun (WGS) entry which is preliminary data.</text>
</comment>
<evidence type="ECO:0000256" key="6">
    <source>
        <dbReference type="HAMAP-Rule" id="MF_01251"/>
    </source>
</evidence>
<dbReference type="PANTHER" id="PTHR32331:SF0">
    <property type="entry name" value="UPF0313 PROTEIN YGIQ"/>
    <property type="match status" value="1"/>
</dbReference>
<dbReference type="InterPro" id="IPR023404">
    <property type="entry name" value="rSAM_horseshoe"/>
</dbReference>
<gene>
    <name evidence="9" type="ORF">VHP8226_01792</name>
</gene>
<evidence type="ECO:0000256" key="1">
    <source>
        <dbReference type="ARBA" id="ARBA00022485"/>
    </source>
</evidence>
<dbReference type="InterPro" id="IPR020612">
    <property type="entry name" value="Methylthiotransferase_CS"/>
</dbReference>
<dbReference type="InterPro" id="IPR022946">
    <property type="entry name" value="UPF0313"/>
</dbReference>
<protein>
    <recommendedName>
        <fullName evidence="8">Radical SAM core domain-containing protein</fullName>
    </recommendedName>
</protein>